<proteinExistence type="predicted"/>
<reference evidence="1" key="1">
    <citation type="journal article" date="2019" name="Sci. Rep.">
        <title>Draft genome of Tanacetum cinerariifolium, the natural source of mosquito coil.</title>
        <authorList>
            <person name="Yamashiro T."/>
            <person name="Shiraishi A."/>
            <person name="Satake H."/>
            <person name="Nakayama K."/>
        </authorList>
    </citation>
    <scope>NUCLEOTIDE SEQUENCE</scope>
</reference>
<keyword evidence="1" id="KW-0695">RNA-directed DNA polymerase</keyword>
<dbReference type="EMBL" id="BKCJ011324335">
    <property type="protein sequence ID" value="GFD20723.1"/>
    <property type="molecule type" value="Genomic_DNA"/>
</dbReference>
<organism evidence="1">
    <name type="scientific">Tanacetum cinerariifolium</name>
    <name type="common">Dalmatian daisy</name>
    <name type="synonym">Chrysanthemum cinerariifolium</name>
    <dbReference type="NCBI Taxonomy" id="118510"/>
    <lineage>
        <taxon>Eukaryota</taxon>
        <taxon>Viridiplantae</taxon>
        <taxon>Streptophyta</taxon>
        <taxon>Embryophyta</taxon>
        <taxon>Tracheophyta</taxon>
        <taxon>Spermatophyta</taxon>
        <taxon>Magnoliopsida</taxon>
        <taxon>eudicotyledons</taxon>
        <taxon>Gunneridae</taxon>
        <taxon>Pentapetalae</taxon>
        <taxon>asterids</taxon>
        <taxon>campanulids</taxon>
        <taxon>Asterales</taxon>
        <taxon>Asteraceae</taxon>
        <taxon>Asteroideae</taxon>
        <taxon>Anthemideae</taxon>
        <taxon>Anthemidinae</taxon>
        <taxon>Tanacetum</taxon>
    </lineage>
</organism>
<gene>
    <name evidence="1" type="ORF">Tci_892692</name>
</gene>
<dbReference type="GO" id="GO:0003964">
    <property type="term" value="F:RNA-directed DNA polymerase activity"/>
    <property type="evidence" value="ECO:0007669"/>
    <property type="project" value="UniProtKB-KW"/>
</dbReference>
<evidence type="ECO:0000313" key="1">
    <source>
        <dbReference type="EMBL" id="GFD20723.1"/>
    </source>
</evidence>
<keyword evidence="1" id="KW-0808">Transferase</keyword>
<name>A0A699UFA6_TANCI</name>
<keyword evidence="1" id="KW-0548">Nucleotidyltransferase</keyword>
<accession>A0A699UFA6</accession>
<protein>
    <submittedName>
        <fullName evidence="1">Reverse transcriptase domain-containing protein</fullName>
    </submittedName>
</protein>
<sequence length="129" mass="15179">MRIRNSYFLNNSSVTIPRRRNKRRTPNIVEPELRTIVEIADNHTMEELLQAPTEGHGEAIVIMEINADYFEIKTNLLQLIQANSYHGFERENPHTHINNFKRITSTLKFRDVHNDVIKLMMFPYSLEGN</sequence>
<dbReference type="AlphaFoldDB" id="A0A699UFA6"/>
<comment type="caution">
    <text evidence="1">The sequence shown here is derived from an EMBL/GenBank/DDBJ whole genome shotgun (WGS) entry which is preliminary data.</text>
</comment>
<feature type="non-terminal residue" evidence="1">
    <location>
        <position position="129"/>
    </location>
</feature>